<evidence type="ECO:0000259" key="8">
    <source>
        <dbReference type="PROSITE" id="PS50198"/>
    </source>
</evidence>
<keyword evidence="5 9" id="KW-0413">Isomerase</keyword>
<evidence type="ECO:0000256" key="7">
    <source>
        <dbReference type="SAM" id="SignalP"/>
    </source>
</evidence>
<dbReference type="Pfam" id="PF00639">
    <property type="entry name" value="Rotamase"/>
    <property type="match status" value="1"/>
</dbReference>
<feature type="region of interest" description="Disordered" evidence="6">
    <location>
        <begin position="298"/>
        <end position="317"/>
    </location>
</feature>
<dbReference type="InterPro" id="IPR046357">
    <property type="entry name" value="PPIase_dom_sf"/>
</dbReference>
<dbReference type="InterPro" id="IPR000297">
    <property type="entry name" value="PPIase_PpiC"/>
</dbReference>
<evidence type="ECO:0000313" key="9">
    <source>
        <dbReference type="EMBL" id="MDC8014694.1"/>
    </source>
</evidence>
<evidence type="ECO:0000256" key="3">
    <source>
        <dbReference type="ARBA" id="ARBA00013194"/>
    </source>
</evidence>
<dbReference type="RefSeq" id="WP_263541062.1">
    <property type="nucleotide sequence ID" value="NZ_JAOVZO020000019.1"/>
</dbReference>
<proteinExistence type="inferred from homology"/>
<keyword evidence="4 5" id="KW-0697">Rotamase</keyword>
<dbReference type="PANTHER" id="PTHR47245">
    <property type="entry name" value="PEPTIDYLPROLYL ISOMERASE"/>
    <property type="match status" value="1"/>
</dbReference>
<feature type="signal peptide" evidence="7">
    <location>
        <begin position="1"/>
        <end position="19"/>
    </location>
</feature>
<dbReference type="GO" id="GO:0003755">
    <property type="term" value="F:peptidyl-prolyl cis-trans isomerase activity"/>
    <property type="evidence" value="ECO:0007669"/>
    <property type="project" value="UniProtKB-KW"/>
</dbReference>
<evidence type="ECO:0000256" key="2">
    <source>
        <dbReference type="ARBA" id="ARBA00007656"/>
    </source>
</evidence>
<dbReference type="SUPFAM" id="SSF54534">
    <property type="entry name" value="FKBP-like"/>
    <property type="match status" value="1"/>
</dbReference>
<reference evidence="9" key="1">
    <citation type="submission" date="2023-02" db="EMBL/GenBank/DDBJ databases">
        <title>Tahibacter soli sp. nov. isolated from soil.</title>
        <authorList>
            <person name="Baek J.H."/>
            <person name="Lee J.K."/>
            <person name="Choi D.G."/>
            <person name="Jeon C.O."/>
        </authorList>
    </citation>
    <scope>NUCLEOTIDE SEQUENCE</scope>
    <source>
        <strain evidence="9">BL</strain>
    </source>
</reference>
<dbReference type="Proteomes" id="UP001139971">
    <property type="component" value="Unassembled WGS sequence"/>
</dbReference>
<keyword evidence="7" id="KW-0732">Signal</keyword>
<dbReference type="EC" id="5.2.1.8" evidence="3"/>
<evidence type="ECO:0000256" key="4">
    <source>
        <dbReference type="ARBA" id="ARBA00023110"/>
    </source>
</evidence>
<comment type="catalytic activity">
    <reaction evidence="1">
        <text>[protein]-peptidylproline (omega=180) = [protein]-peptidylproline (omega=0)</text>
        <dbReference type="Rhea" id="RHEA:16237"/>
        <dbReference type="Rhea" id="RHEA-COMP:10747"/>
        <dbReference type="Rhea" id="RHEA-COMP:10748"/>
        <dbReference type="ChEBI" id="CHEBI:83833"/>
        <dbReference type="ChEBI" id="CHEBI:83834"/>
        <dbReference type="EC" id="5.2.1.8"/>
    </reaction>
</comment>
<keyword evidence="10" id="KW-1185">Reference proteome</keyword>
<comment type="similarity">
    <text evidence="2">Belongs to the PpiC/parvulin rotamase family.</text>
</comment>
<comment type="caution">
    <text evidence="9">The sequence shown here is derived from an EMBL/GenBank/DDBJ whole genome shotgun (WGS) entry which is preliminary data.</text>
</comment>
<dbReference type="AlphaFoldDB" id="A0A9X3YLT4"/>
<evidence type="ECO:0000313" key="10">
    <source>
        <dbReference type="Proteomes" id="UP001139971"/>
    </source>
</evidence>
<evidence type="ECO:0000256" key="1">
    <source>
        <dbReference type="ARBA" id="ARBA00000971"/>
    </source>
</evidence>
<protein>
    <recommendedName>
        <fullName evidence="3">peptidylprolyl isomerase</fullName>
        <ecNumber evidence="3">5.2.1.8</ecNumber>
    </recommendedName>
</protein>
<gene>
    <name evidence="9" type="ORF">OD750_019290</name>
</gene>
<dbReference type="EMBL" id="JAOVZO020000019">
    <property type="protein sequence ID" value="MDC8014694.1"/>
    <property type="molecule type" value="Genomic_DNA"/>
</dbReference>
<accession>A0A9X3YLT4</accession>
<organism evidence="9 10">
    <name type="scientific">Tahibacter soli</name>
    <dbReference type="NCBI Taxonomy" id="2983605"/>
    <lineage>
        <taxon>Bacteria</taxon>
        <taxon>Pseudomonadati</taxon>
        <taxon>Pseudomonadota</taxon>
        <taxon>Gammaproteobacteria</taxon>
        <taxon>Lysobacterales</taxon>
        <taxon>Rhodanobacteraceae</taxon>
        <taxon>Tahibacter</taxon>
    </lineage>
</organism>
<dbReference type="PROSITE" id="PS50198">
    <property type="entry name" value="PPIC_PPIASE_2"/>
    <property type="match status" value="1"/>
</dbReference>
<dbReference type="InterPro" id="IPR050245">
    <property type="entry name" value="PrsA_foldase"/>
</dbReference>
<name>A0A9X3YLT4_9GAMM</name>
<feature type="domain" description="PpiC" evidence="8">
    <location>
        <begin position="139"/>
        <end position="239"/>
    </location>
</feature>
<feature type="chain" id="PRO_5040943857" description="peptidylprolyl isomerase" evidence="7">
    <location>
        <begin position="20"/>
        <end position="317"/>
    </location>
</feature>
<dbReference type="Gene3D" id="3.10.50.40">
    <property type="match status" value="1"/>
</dbReference>
<dbReference type="PANTHER" id="PTHR47245:SF2">
    <property type="entry name" value="PEPTIDYL-PROLYL CIS-TRANS ISOMERASE HP_0175-RELATED"/>
    <property type="match status" value="1"/>
</dbReference>
<sequence length="317" mass="35489">MIRRLAIAALVLSTSTAWADEAKDVKTVVASQGGVEVTLGDIDAFVERIPENNRAGYANSPKRLETMIRNMLVQKQLAAQAVKNGLDKKPEIQRQVALATMETLSRARLTEFRDSLKEPDFAMQAEERYLANKDVYTVKGEITVEHVLISTDKHDQKKAYEIAAEVERQAKAKPDDFVKLVEKYSEDESKAQNQGRIFDAGSENYAEAFAEAARKLKTPGEISPIVTTPFGLHVLKLVERKPDVLPPYERVSAKIIKELRSKWYEAQIRGHTDDIRNRPMDANADAVMSLRTRYLKPGQVVTPPTPEQEAANDAISQ</sequence>
<evidence type="ECO:0000256" key="5">
    <source>
        <dbReference type="PROSITE-ProRule" id="PRU00278"/>
    </source>
</evidence>
<evidence type="ECO:0000256" key="6">
    <source>
        <dbReference type="SAM" id="MobiDB-lite"/>
    </source>
</evidence>